<dbReference type="InterPro" id="IPR039018">
    <property type="entry name" value="VapC20-like"/>
</dbReference>
<dbReference type="InterPro" id="IPR002716">
    <property type="entry name" value="PIN_dom"/>
</dbReference>
<dbReference type="EMBL" id="MHCA01000040">
    <property type="protein sequence ID" value="OGY11292.1"/>
    <property type="molecule type" value="Genomic_DNA"/>
</dbReference>
<feature type="domain" description="PIN" evidence="1">
    <location>
        <begin position="8"/>
        <end position="133"/>
    </location>
</feature>
<dbReference type="GO" id="GO:0004521">
    <property type="term" value="F:RNA endonuclease activity"/>
    <property type="evidence" value="ECO:0007669"/>
    <property type="project" value="InterPro"/>
</dbReference>
<dbReference type="Gene3D" id="3.40.50.1010">
    <property type="entry name" value="5'-nuclease"/>
    <property type="match status" value="1"/>
</dbReference>
<name>A0A1G1V7X0_9BACT</name>
<organism evidence="2 3">
    <name type="scientific">Candidatus Blackburnbacteria bacterium RIFCSPHIGHO2_12_FULL_41_13b</name>
    <dbReference type="NCBI Taxonomy" id="1797517"/>
    <lineage>
        <taxon>Bacteria</taxon>
        <taxon>Candidatus Blackburniibacteriota</taxon>
    </lineage>
</organism>
<protein>
    <recommendedName>
        <fullName evidence="1">PIN domain-containing protein</fullName>
    </recommendedName>
</protein>
<dbReference type="InterPro" id="IPR029060">
    <property type="entry name" value="PIN-like_dom_sf"/>
</dbReference>
<evidence type="ECO:0000259" key="1">
    <source>
        <dbReference type="Pfam" id="PF01850"/>
    </source>
</evidence>
<dbReference type="Pfam" id="PF01850">
    <property type="entry name" value="PIN"/>
    <property type="match status" value="1"/>
</dbReference>
<sequence>MQNSKKLLIDADAFIALNDGNDPSHKQALVLSKVISFEEYQLMTSDPALGEAITVISQNINLKQAVSFAEGILVTNIEIIEPDSSLRRQALDIFKKQNSKNSRFTDCVNMAIMREKGLDTIFSFDEHYKKNGFKRFGIDE</sequence>
<dbReference type="PANTHER" id="PTHR42188:SF1">
    <property type="entry name" value="23S RRNA-SPECIFIC ENDONUCLEASE VAPC20"/>
    <property type="match status" value="1"/>
</dbReference>
<dbReference type="PANTHER" id="PTHR42188">
    <property type="entry name" value="23S RRNA-SPECIFIC ENDONUCLEASE VAPC20"/>
    <property type="match status" value="1"/>
</dbReference>
<reference evidence="2 3" key="1">
    <citation type="journal article" date="2016" name="Nat. Commun.">
        <title>Thousands of microbial genomes shed light on interconnected biogeochemical processes in an aquifer system.</title>
        <authorList>
            <person name="Anantharaman K."/>
            <person name="Brown C.T."/>
            <person name="Hug L.A."/>
            <person name="Sharon I."/>
            <person name="Castelle C.J."/>
            <person name="Probst A.J."/>
            <person name="Thomas B.C."/>
            <person name="Singh A."/>
            <person name="Wilkins M.J."/>
            <person name="Karaoz U."/>
            <person name="Brodie E.L."/>
            <person name="Williams K.H."/>
            <person name="Hubbard S.S."/>
            <person name="Banfield J.F."/>
        </authorList>
    </citation>
    <scope>NUCLEOTIDE SEQUENCE [LARGE SCALE GENOMIC DNA]</scope>
</reference>
<accession>A0A1G1V7X0</accession>
<evidence type="ECO:0000313" key="2">
    <source>
        <dbReference type="EMBL" id="OGY11292.1"/>
    </source>
</evidence>
<comment type="caution">
    <text evidence="2">The sequence shown here is derived from an EMBL/GenBank/DDBJ whole genome shotgun (WGS) entry which is preliminary data.</text>
</comment>
<dbReference type="STRING" id="1797517.A3F61_03090"/>
<dbReference type="SUPFAM" id="SSF88723">
    <property type="entry name" value="PIN domain-like"/>
    <property type="match status" value="1"/>
</dbReference>
<gene>
    <name evidence="2" type="ORF">A3F61_03090</name>
</gene>
<dbReference type="AlphaFoldDB" id="A0A1G1V7X0"/>
<evidence type="ECO:0000313" key="3">
    <source>
        <dbReference type="Proteomes" id="UP000178272"/>
    </source>
</evidence>
<dbReference type="Proteomes" id="UP000178272">
    <property type="component" value="Unassembled WGS sequence"/>
</dbReference>
<proteinExistence type="predicted"/>
<dbReference type="GO" id="GO:0016075">
    <property type="term" value="P:rRNA catabolic process"/>
    <property type="evidence" value="ECO:0007669"/>
    <property type="project" value="TreeGrafter"/>
</dbReference>